<keyword evidence="2" id="KW-1185">Reference proteome</keyword>
<evidence type="ECO:0000313" key="2">
    <source>
        <dbReference type="Proteomes" id="UP000887159"/>
    </source>
</evidence>
<dbReference type="Proteomes" id="UP000887159">
    <property type="component" value="Unassembled WGS sequence"/>
</dbReference>
<dbReference type="EMBL" id="BMAU01021300">
    <property type="protein sequence ID" value="GFY10607.1"/>
    <property type="molecule type" value="Genomic_DNA"/>
</dbReference>
<organism evidence="1 2">
    <name type="scientific">Trichonephila clavipes</name>
    <name type="common">Golden silk orbweaver</name>
    <name type="synonym">Nephila clavipes</name>
    <dbReference type="NCBI Taxonomy" id="2585209"/>
    <lineage>
        <taxon>Eukaryota</taxon>
        <taxon>Metazoa</taxon>
        <taxon>Ecdysozoa</taxon>
        <taxon>Arthropoda</taxon>
        <taxon>Chelicerata</taxon>
        <taxon>Arachnida</taxon>
        <taxon>Araneae</taxon>
        <taxon>Araneomorphae</taxon>
        <taxon>Entelegynae</taxon>
        <taxon>Araneoidea</taxon>
        <taxon>Nephilidae</taxon>
        <taxon>Trichonephila</taxon>
    </lineage>
</organism>
<name>A0A8X6SAX6_TRICX</name>
<accession>A0A8X6SAX6</accession>
<comment type="caution">
    <text evidence="1">The sequence shown here is derived from an EMBL/GenBank/DDBJ whole genome shotgun (WGS) entry which is preliminary data.</text>
</comment>
<protein>
    <submittedName>
        <fullName evidence="1">Uncharacterized protein</fullName>
    </submittedName>
</protein>
<reference evidence="1" key="1">
    <citation type="submission" date="2020-08" db="EMBL/GenBank/DDBJ databases">
        <title>Multicomponent nature underlies the extraordinary mechanical properties of spider dragline silk.</title>
        <authorList>
            <person name="Kono N."/>
            <person name="Nakamura H."/>
            <person name="Mori M."/>
            <person name="Yoshida Y."/>
            <person name="Ohtoshi R."/>
            <person name="Malay A.D."/>
            <person name="Moran D.A.P."/>
            <person name="Tomita M."/>
            <person name="Numata K."/>
            <person name="Arakawa K."/>
        </authorList>
    </citation>
    <scope>NUCLEOTIDE SEQUENCE</scope>
</reference>
<proteinExistence type="predicted"/>
<evidence type="ECO:0000313" key="1">
    <source>
        <dbReference type="EMBL" id="GFY10607.1"/>
    </source>
</evidence>
<gene>
    <name evidence="1" type="ORF">TNCV_2194281</name>
</gene>
<dbReference type="AlphaFoldDB" id="A0A8X6SAX6"/>
<sequence>MVYVNEICYLKSSEKEIKIEVGDICLNESVYGVKNRCDLKALLDDETNFWMGPYLINIRIFNPEICSMPEYLYTCNL</sequence>